<name>A0A6P4IMX6_DROKI</name>
<dbReference type="SMART" id="SM00015">
    <property type="entry name" value="IQ"/>
    <property type="match status" value="3"/>
</dbReference>
<dbReference type="InterPro" id="IPR027417">
    <property type="entry name" value="P-loop_NTPase"/>
</dbReference>
<proteinExistence type="predicted"/>
<gene>
    <name evidence="2" type="primary">LOC108075812</name>
</gene>
<dbReference type="InterPro" id="IPR000048">
    <property type="entry name" value="IQ_motif_EF-hand-BS"/>
</dbReference>
<protein>
    <submittedName>
        <fullName evidence="2">Uncharacterized protein isoform X1</fullName>
    </submittedName>
</protein>
<dbReference type="Gene3D" id="1.20.5.190">
    <property type="match status" value="1"/>
</dbReference>
<dbReference type="PROSITE" id="PS50096">
    <property type="entry name" value="IQ"/>
    <property type="match status" value="3"/>
</dbReference>
<evidence type="ECO:0000313" key="1">
    <source>
        <dbReference type="Proteomes" id="UP001652661"/>
    </source>
</evidence>
<dbReference type="CDD" id="cd23767">
    <property type="entry name" value="IQCD"/>
    <property type="match status" value="2"/>
</dbReference>
<evidence type="ECO:0000313" key="2">
    <source>
        <dbReference type="RefSeq" id="XP_017023873.2"/>
    </source>
</evidence>
<organism evidence="1 2">
    <name type="scientific">Drosophila kikkawai</name>
    <name type="common">Fruit fly</name>
    <dbReference type="NCBI Taxonomy" id="30033"/>
    <lineage>
        <taxon>Eukaryota</taxon>
        <taxon>Metazoa</taxon>
        <taxon>Ecdysozoa</taxon>
        <taxon>Arthropoda</taxon>
        <taxon>Hexapoda</taxon>
        <taxon>Insecta</taxon>
        <taxon>Pterygota</taxon>
        <taxon>Neoptera</taxon>
        <taxon>Endopterygota</taxon>
        <taxon>Diptera</taxon>
        <taxon>Brachycera</taxon>
        <taxon>Muscomorpha</taxon>
        <taxon>Ephydroidea</taxon>
        <taxon>Drosophilidae</taxon>
        <taxon>Drosophila</taxon>
        <taxon>Sophophora</taxon>
    </lineage>
</organism>
<dbReference type="AlphaFoldDB" id="A0A6P4IMX6"/>
<dbReference type="SUPFAM" id="SSF52540">
    <property type="entry name" value="P-loop containing nucleoside triphosphate hydrolases"/>
    <property type="match status" value="1"/>
</dbReference>
<dbReference type="GeneID" id="108075812"/>
<keyword evidence="1" id="KW-1185">Reference proteome</keyword>
<accession>A0A6P4IMX6</accession>
<dbReference type="Proteomes" id="UP001652661">
    <property type="component" value="Chromosome 2L"/>
</dbReference>
<reference evidence="1" key="1">
    <citation type="submission" date="2025-05" db="UniProtKB">
        <authorList>
            <consortium name="RefSeq"/>
        </authorList>
    </citation>
    <scope>NUCLEOTIDE SEQUENCE [LARGE SCALE GENOMIC DNA]</scope>
    <source>
        <strain evidence="1">14028-0561.14</strain>
    </source>
</reference>
<dbReference type="OrthoDB" id="190375at2759"/>
<dbReference type="Pfam" id="PF00612">
    <property type="entry name" value="IQ"/>
    <property type="match status" value="2"/>
</dbReference>
<sequence>MSIEIFESDFEGVGVGEEEEEAEECIEWNLEVQQTRNPPFSRSMAYIIDYKMFIAARRIQSLWRGHRERKLRDQRWRAAIAIQRLWRGFRLRRQLWHLFERRLQEAYLDHLNLMATRIQALFRGWYERRHVHDMQRLTRVQTIAIEELIYCLIQNLHHLKRTECLPGIVSVQESFGTSKTDHILTVMAFRFYNGQMASMVHKQMARQEENRRQFRECCSHTRIPYAGPDFCLCAHYTDKIDVVVENAKNDPRLYDIATEYQAFQRCKYLKELQLHSGSQKREECLQNIRDREKKVKESFCNTVIRSMRGWAIWHESNLGIKDILQQPGRRERFFKKLGMVLEENGIKCNCTAFIFPVYHCSEAHNYTGRAG</sequence>
<reference evidence="2" key="2">
    <citation type="submission" date="2025-08" db="UniProtKB">
        <authorList>
            <consortium name="RefSeq"/>
        </authorList>
    </citation>
    <scope>IDENTIFICATION</scope>
    <source>
        <strain evidence="2">14028-0561.14</strain>
        <tissue evidence="2">Whole fly</tissue>
    </source>
</reference>
<dbReference type="RefSeq" id="XP_017023873.2">
    <property type="nucleotide sequence ID" value="XM_017168384.3"/>
</dbReference>